<organism evidence="2 3">
    <name type="scientific">Linum trigynum</name>
    <dbReference type="NCBI Taxonomy" id="586398"/>
    <lineage>
        <taxon>Eukaryota</taxon>
        <taxon>Viridiplantae</taxon>
        <taxon>Streptophyta</taxon>
        <taxon>Embryophyta</taxon>
        <taxon>Tracheophyta</taxon>
        <taxon>Spermatophyta</taxon>
        <taxon>Magnoliopsida</taxon>
        <taxon>eudicotyledons</taxon>
        <taxon>Gunneridae</taxon>
        <taxon>Pentapetalae</taxon>
        <taxon>rosids</taxon>
        <taxon>fabids</taxon>
        <taxon>Malpighiales</taxon>
        <taxon>Linaceae</taxon>
        <taxon>Linum</taxon>
    </lineage>
</organism>
<evidence type="ECO:0000313" key="2">
    <source>
        <dbReference type="EMBL" id="CAL1383500.1"/>
    </source>
</evidence>
<dbReference type="Proteomes" id="UP001497516">
    <property type="component" value="Chromosome 4"/>
</dbReference>
<name>A0AAV2ED82_9ROSI</name>
<accession>A0AAV2ED82</accession>
<sequence length="70" mass="7895">MRKRSRPVRRSRNKSKQAKELNRQNFTVSYLSRGLELPRVKSILTVLTAISSSLSVTSLDLCFEQAADVG</sequence>
<dbReference type="AlphaFoldDB" id="A0AAV2ED82"/>
<feature type="compositionally biased region" description="Basic residues" evidence="1">
    <location>
        <begin position="1"/>
        <end position="16"/>
    </location>
</feature>
<gene>
    <name evidence="2" type="ORF">LTRI10_LOCUS24768</name>
</gene>
<proteinExistence type="predicted"/>
<keyword evidence="3" id="KW-1185">Reference proteome</keyword>
<dbReference type="EMBL" id="OZ034817">
    <property type="protein sequence ID" value="CAL1383500.1"/>
    <property type="molecule type" value="Genomic_DNA"/>
</dbReference>
<evidence type="ECO:0000256" key="1">
    <source>
        <dbReference type="SAM" id="MobiDB-lite"/>
    </source>
</evidence>
<protein>
    <submittedName>
        <fullName evidence="2">Uncharacterized protein</fullName>
    </submittedName>
</protein>
<feature type="region of interest" description="Disordered" evidence="1">
    <location>
        <begin position="1"/>
        <end position="20"/>
    </location>
</feature>
<reference evidence="2 3" key="1">
    <citation type="submission" date="2024-04" db="EMBL/GenBank/DDBJ databases">
        <authorList>
            <person name="Fracassetti M."/>
        </authorList>
    </citation>
    <scope>NUCLEOTIDE SEQUENCE [LARGE SCALE GENOMIC DNA]</scope>
</reference>
<evidence type="ECO:0000313" key="3">
    <source>
        <dbReference type="Proteomes" id="UP001497516"/>
    </source>
</evidence>